<dbReference type="SUPFAM" id="SSF63748">
    <property type="entry name" value="Tudor/PWWP/MBT"/>
    <property type="match status" value="1"/>
</dbReference>
<dbReference type="AlphaFoldDB" id="F0WS35"/>
<reference evidence="3" key="1">
    <citation type="journal article" date="2011" name="PLoS Biol.">
        <title>Gene gain and loss during evolution of obligate parasitism in the white rust pathogen of Arabidopsis thaliana.</title>
        <authorList>
            <person name="Kemen E."/>
            <person name="Gardiner A."/>
            <person name="Schultz-Larsen T."/>
            <person name="Kemen A.C."/>
            <person name="Balmuth A.L."/>
            <person name="Robert-Seilaniantz A."/>
            <person name="Bailey K."/>
            <person name="Holub E."/>
            <person name="Studholme D.J."/>
            <person name="Maclean D."/>
            <person name="Jones J.D."/>
        </authorList>
    </citation>
    <scope>NUCLEOTIDE SEQUENCE</scope>
</reference>
<dbReference type="Pfam" id="PF00855">
    <property type="entry name" value="PWWP"/>
    <property type="match status" value="1"/>
</dbReference>
<dbReference type="HOGENOM" id="CLU_519201_0_0_1"/>
<name>F0WS35_9STRA</name>
<dbReference type="InterPro" id="IPR000313">
    <property type="entry name" value="PWWP_dom"/>
</dbReference>
<gene>
    <name evidence="3" type="primary">AlNc14C224G9175</name>
    <name evidence="3" type="ORF">ALNC14_102970</name>
</gene>
<evidence type="ECO:0000256" key="1">
    <source>
        <dbReference type="SAM" id="MobiDB-lite"/>
    </source>
</evidence>
<accession>F0WS35</accession>
<proteinExistence type="predicted"/>
<dbReference type="PROSITE" id="PS50812">
    <property type="entry name" value="PWWP"/>
    <property type="match status" value="1"/>
</dbReference>
<dbReference type="CDD" id="cd05162">
    <property type="entry name" value="PWWP"/>
    <property type="match status" value="1"/>
</dbReference>
<feature type="compositionally biased region" description="Polar residues" evidence="1">
    <location>
        <begin position="308"/>
        <end position="323"/>
    </location>
</feature>
<feature type="domain" description="PWWP" evidence="2">
    <location>
        <begin position="73"/>
        <end position="135"/>
    </location>
</feature>
<feature type="region of interest" description="Disordered" evidence="1">
    <location>
        <begin position="406"/>
        <end position="494"/>
    </location>
</feature>
<evidence type="ECO:0000313" key="3">
    <source>
        <dbReference type="EMBL" id="CCA24153.1"/>
    </source>
</evidence>
<evidence type="ECO:0000259" key="2">
    <source>
        <dbReference type="PROSITE" id="PS50812"/>
    </source>
</evidence>
<sequence length="562" mass="64076">MVSSTESDTIVSFQSDILDEYGVWNVARVVHYLSEAEMVIEYDGWGAKYREKISPKSTKIAPFHTFTWEAKCWAKYENYPWWPAVVAIRVPGTTKGKRYLESESKLHVDFLDNKDLSKRTRCWLSKKNVESFSEQHESRQSEYFGKEFEFSLQNLNQSTAAAQLPKFGRGILPKNLETAQLTSVAMIRKKQGNRTWRSRYSTSRERYRLAYVFTEESGPSRGIHTWKGGMRLTKTSDKTKRNSSERKRDSQAVVRPKIGRPRLVKVAENEPEADSPVPQPEAATRRVLRPKKLAVDPQSLRLKKRMMSSESTKRGTTSQTHEQFYSLPLIRKRRKRMKPAIDSEAAAPNTDTTEKLQAENSECETTKEIQSGDPSSLWKKAILAYRQTDQHSKVSPALSVTNESTFIEPEAKSSQSEKKLPKKAKERTCKPPATALLGTSPKFQVDISSDPKKSPSDSAAGSTSEEPIRPTSFIRPRMESEEDGNAFSQSALENDRNRKNKVVFILSSRKSRSTSQNSAPWIESENVPTHCNDTKTFRLCHWFASHLNSLRTTSQRVKDNIF</sequence>
<protein>
    <submittedName>
        <fullName evidence="3">Uncharacterized protein AlNc14C224G9175</fullName>
    </submittedName>
</protein>
<feature type="compositionally biased region" description="Basic and acidic residues" evidence="1">
    <location>
        <begin position="234"/>
        <end position="250"/>
    </location>
</feature>
<feature type="region of interest" description="Disordered" evidence="1">
    <location>
        <begin position="224"/>
        <end position="374"/>
    </location>
</feature>
<dbReference type="EMBL" id="FR824269">
    <property type="protein sequence ID" value="CCA24153.1"/>
    <property type="molecule type" value="Genomic_DNA"/>
</dbReference>
<reference evidence="3" key="2">
    <citation type="submission" date="2011-02" db="EMBL/GenBank/DDBJ databases">
        <authorList>
            <person name="MacLean D."/>
        </authorList>
    </citation>
    <scope>NUCLEOTIDE SEQUENCE</scope>
</reference>
<dbReference type="Gene3D" id="2.30.30.140">
    <property type="match status" value="2"/>
</dbReference>
<feature type="compositionally biased region" description="Basic and acidic residues" evidence="1">
    <location>
        <begin position="409"/>
        <end position="419"/>
    </location>
</feature>
<organism evidence="3">
    <name type="scientific">Albugo laibachii Nc14</name>
    <dbReference type="NCBI Taxonomy" id="890382"/>
    <lineage>
        <taxon>Eukaryota</taxon>
        <taxon>Sar</taxon>
        <taxon>Stramenopiles</taxon>
        <taxon>Oomycota</taxon>
        <taxon>Peronosporomycetes</taxon>
        <taxon>Albuginales</taxon>
        <taxon>Albuginaceae</taxon>
        <taxon>Albugo</taxon>
    </lineage>
</organism>